<accession>A0ABD0TV34</accession>
<reference evidence="1 2" key="1">
    <citation type="journal article" date="2024" name="Plant Biotechnol. J.">
        <title>Dendrobium thyrsiflorum genome and its molecular insights into genes involved in important horticultural traits.</title>
        <authorList>
            <person name="Chen B."/>
            <person name="Wang J.Y."/>
            <person name="Zheng P.J."/>
            <person name="Li K.L."/>
            <person name="Liang Y.M."/>
            <person name="Chen X.F."/>
            <person name="Zhang C."/>
            <person name="Zhao X."/>
            <person name="He X."/>
            <person name="Zhang G.Q."/>
            <person name="Liu Z.J."/>
            <person name="Xu Q."/>
        </authorList>
    </citation>
    <scope>NUCLEOTIDE SEQUENCE [LARGE SCALE GENOMIC DNA]</scope>
    <source>
        <strain evidence="1">GZMU011</strain>
    </source>
</reference>
<dbReference type="EMBL" id="JANQDX010000020">
    <property type="protein sequence ID" value="KAL0903533.1"/>
    <property type="molecule type" value="Genomic_DNA"/>
</dbReference>
<dbReference type="InterPro" id="IPR009078">
    <property type="entry name" value="Ferritin-like_SF"/>
</dbReference>
<dbReference type="Proteomes" id="UP001552299">
    <property type="component" value="Unassembled WGS sequence"/>
</dbReference>
<organism evidence="1 2">
    <name type="scientific">Dendrobium thyrsiflorum</name>
    <name type="common">Pinecone-like raceme dendrobium</name>
    <name type="synonym">Orchid</name>
    <dbReference type="NCBI Taxonomy" id="117978"/>
    <lineage>
        <taxon>Eukaryota</taxon>
        <taxon>Viridiplantae</taxon>
        <taxon>Streptophyta</taxon>
        <taxon>Embryophyta</taxon>
        <taxon>Tracheophyta</taxon>
        <taxon>Spermatophyta</taxon>
        <taxon>Magnoliopsida</taxon>
        <taxon>Liliopsida</taxon>
        <taxon>Asparagales</taxon>
        <taxon>Orchidaceae</taxon>
        <taxon>Epidendroideae</taxon>
        <taxon>Malaxideae</taxon>
        <taxon>Dendrobiinae</taxon>
        <taxon>Dendrobium</taxon>
    </lineage>
</organism>
<sequence length="163" mass="18123">MAGASIGRGSLDGLLEVGLRGIKWLGQRALATCVQEVKLLRQNLVVGRSGSLGRVIRAQRQGRTGGFDRGYRDERAGTACVCAKVGTTDPRACAGVEPRKEQVVEELLYMPLNPPLEEPLLAPNPNRFCMFTIRYPQIWEMYKKAEASFWIAKEVNLSQDLHH</sequence>
<proteinExistence type="predicted"/>
<protein>
    <submittedName>
        <fullName evidence="1">Uncharacterized protein</fullName>
    </submittedName>
</protein>
<dbReference type="AlphaFoldDB" id="A0ABD0TV34"/>
<dbReference type="SUPFAM" id="SSF47240">
    <property type="entry name" value="Ferritin-like"/>
    <property type="match status" value="1"/>
</dbReference>
<dbReference type="Pfam" id="PF00268">
    <property type="entry name" value="Ribonuc_red_sm"/>
    <property type="match status" value="1"/>
</dbReference>
<dbReference type="InterPro" id="IPR000358">
    <property type="entry name" value="RNR_small_fam"/>
</dbReference>
<comment type="caution">
    <text evidence="1">The sequence shown here is derived from an EMBL/GenBank/DDBJ whole genome shotgun (WGS) entry which is preliminary data.</text>
</comment>
<gene>
    <name evidence="1" type="ORF">M5K25_027919</name>
</gene>
<keyword evidence="2" id="KW-1185">Reference proteome</keyword>
<name>A0ABD0TV34_DENTH</name>
<evidence type="ECO:0000313" key="2">
    <source>
        <dbReference type="Proteomes" id="UP001552299"/>
    </source>
</evidence>
<dbReference type="InterPro" id="IPR012348">
    <property type="entry name" value="RNR-like"/>
</dbReference>
<evidence type="ECO:0000313" key="1">
    <source>
        <dbReference type="EMBL" id="KAL0903533.1"/>
    </source>
</evidence>
<dbReference type="Gene3D" id="1.10.620.20">
    <property type="entry name" value="Ribonucleotide Reductase, subunit A"/>
    <property type="match status" value="1"/>
</dbReference>